<feature type="non-terminal residue" evidence="1">
    <location>
        <position position="281"/>
    </location>
</feature>
<proteinExistence type="predicted"/>
<dbReference type="AlphaFoldDB" id="A0A382W0B8"/>
<protein>
    <submittedName>
        <fullName evidence="1">Uncharacterized protein</fullName>
    </submittedName>
</protein>
<dbReference type="EMBL" id="UINC01156002">
    <property type="protein sequence ID" value="SVD52179.1"/>
    <property type="molecule type" value="Genomic_DNA"/>
</dbReference>
<reference evidence="1" key="1">
    <citation type="submission" date="2018-05" db="EMBL/GenBank/DDBJ databases">
        <authorList>
            <person name="Lanie J.A."/>
            <person name="Ng W.-L."/>
            <person name="Kazmierczak K.M."/>
            <person name="Andrzejewski T.M."/>
            <person name="Davidsen T.M."/>
            <person name="Wayne K.J."/>
            <person name="Tettelin H."/>
            <person name="Glass J.I."/>
            <person name="Rusch D."/>
            <person name="Podicherti R."/>
            <person name="Tsui H.-C.T."/>
            <person name="Winkler M.E."/>
        </authorList>
    </citation>
    <scope>NUCLEOTIDE SEQUENCE</scope>
</reference>
<feature type="non-terminal residue" evidence="1">
    <location>
        <position position="1"/>
    </location>
</feature>
<name>A0A382W0B8_9ZZZZ</name>
<evidence type="ECO:0000313" key="1">
    <source>
        <dbReference type="EMBL" id="SVD52179.1"/>
    </source>
</evidence>
<accession>A0A382W0B8</accession>
<sequence length="281" mass="29328">SLSGALDPLATIDDYHANVRVDSTPPEISFLTPSRAAMLEEGTEEDGMVTITGMVMDALSALTSVRVDDRPVPVDSFVLAQPFSTARLSRWGLSVVTASAEDACGNRTTAAFSFLRSPSYGEASTELSSEATVSSGIYARLNQMFIDDGYRLDLDDMASLVSGALSSIELDESIPAVLANSPDGAATGSLPIANYTCSGEAISQQVSGFVVNKTGVFTHVTPQIEHLTAVDGALAFGFRMENFTLPLQIDAALDLGCSGSIAETISGEVRLGSVAIEGQAS</sequence>
<gene>
    <name evidence="1" type="ORF">METZ01_LOCUS405033</name>
</gene>
<organism evidence="1">
    <name type="scientific">marine metagenome</name>
    <dbReference type="NCBI Taxonomy" id="408172"/>
    <lineage>
        <taxon>unclassified sequences</taxon>
        <taxon>metagenomes</taxon>
        <taxon>ecological metagenomes</taxon>
    </lineage>
</organism>